<organism evidence="1 2">
    <name type="scientific">Prevotella amnii DNF00058</name>
    <dbReference type="NCBI Taxonomy" id="1401066"/>
    <lineage>
        <taxon>Bacteria</taxon>
        <taxon>Pseudomonadati</taxon>
        <taxon>Bacteroidota</taxon>
        <taxon>Bacteroidia</taxon>
        <taxon>Bacteroidales</taxon>
        <taxon>Prevotellaceae</taxon>
        <taxon>Prevotella</taxon>
    </lineage>
</organism>
<dbReference type="RefSeq" id="WP_019036778.1">
    <property type="nucleotide sequence ID" value="NZ_JRNU01000054.1"/>
</dbReference>
<name>A0A096C7W1_9BACT</name>
<protein>
    <submittedName>
        <fullName evidence="1">Uncharacterized protein</fullName>
    </submittedName>
</protein>
<evidence type="ECO:0000313" key="2">
    <source>
        <dbReference type="Proteomes" id="UP000029614"/>
    </source>
</evidence>
<dbReference type="OrthoDB" id="1099282at2"/>
<dbReference type="Proteomes" id="UP000029614">
    <property type="component" value="Unassembled WGS sequence"/>
</dbReference>
<accession>A0A096C7W1</accession>
<sequence length="133" mass="15199">MWGFIITIVVLIVIKFIYDTVKQSSKIAADGGIRKKYSTLVEHFLSGHPNCRIIQETNTFVSVGVSGAGGSQVFSIYPSYGNVTIIMQIKNNPIMGNLKKEWTFLENMDQEDMIININKDMEKFMFDFSKRFE</sequence>
<reference evidence="1 2" key="1">
    <citation type="submission" date="2014-07" db="EMBL/GenBank/DDBJ databases">
        <authorList>
            <person name="McCorrison J."/>
            <person name="Sanka R."/>
            <person name="Torralba M."/>
            <person name="Gillis M."/>
            <person name="Haft D.H."/>
            <person name="Methe B."/>
            <person name="Sutton G."/>
            <person name="Nelson K.E."/>
        </authorList>
    </citation>
    <scope>NUCLEOTIDE SEQUENCE [LARGE SCALE GENOMIC DNA]</scope>
    <source>
        <strain evidence="1 2">DNF00058</strain>
    </source>
</reference>
<comment type="caution">
    <text evidence="1">The sequence shown here is derived from an EMBL/GenBank/DDBJ whole genome shotgun (WGS) entry which is preliminary data.</text>
</comment>
<gene>
    <name evidence="1" type="ORF">HMPREF9302_08965</name>
</gene>
<proteinExistence type="predicted"/>
<dbReference type="AlphaFoldDB" id="A0A096C7W1"/>
<keyword evidence="2" id="KW-1185">Reference proteome</keyword>
<evidence type="ECO:0000313" key="1">
    <source>
        <dbReference type="EMBL" id="KGF51027.1"/>
    </source>
</evidence>
<dbReference type="EMBL" id="JRNU01000054">
    <property type="protein sequence ID" value="KGF51027.1"/>
    <property type="molecule type" value="Genomic_DNA"/>
</dbReference>